<evidence type="ECO:0000256" key="4">
    <source>
        <dbReference type="ARBA" id="ARBA00022692"/>
    </source>
</evidence>
<evidence type="ECO:0000256" key="6">
    <source>
        <dbReference type="ARBA" id="ARBA00023136"/>
    </source>
</evidence>
<evidence type="ECO:0000313" key="9">
    <source>
        <dbReference type="Proteomes" id="UP000236754"/>
    </source>
</evidence>
<dbReference type="PANTHER" id="PTHR23517">
    <property type="entry name" value="RESISTANCE PROTEIN MDTM, PUTATIVE-RELATED-RELATED"/>
    <property type="match status" value="1"/>
</dbReference>
<feature type="transmembrane region" description="Helical" evidence="7">
    <location>
        <begin position="261"/>
        <end position="284"/>
    </location>
</feature>
<evidence type="ECO:0000256" key="2">
    <source>
        <dbReference type="ARBA" id="ARBA00022448"/>
    </source>
</evidence>
<feature type="transmembrane region" description="Helical" evidence="7">
    <location>
        <begin position="224"/>
        <end position="249"/>
    </location>
</feature>
<dbReference type="Gene3D" id="1.20.1250.20">
    <property type="entry name" value="MFS general substrate transporter like domains"/>
    <property type="match status" value="1"/>
</dbReference>
<dbReference type="Proteomes" id="UP000236754">
    <property type="component" value="Unassembled WGS sequence"/>
</dbReference>
<dbReference type="RefSeq" id="WP_160145210.1">
    <property type="nucleotide sequence ID" value="NZ_FNVU01000033.1"/>
</dbReference>
<feature type="transmembrane region" description="Helical" evidence="7">
    <location>
        <begin position="353"/>
        <end position="375"/>
    </location>
</feature>
<dbReference type="InterPro" id="IPR003842">
    <property type="entry name" value="Vacuolating_cytotoxin"/>
</dbReference>
<keyword evidence="5 7" id="KW-1133">Transmembrane helix</keyword>
<dbReference type="GO" id="GO:0022857">
    <property type="term" value="F:transmembrane transporter activity"/>
    <property type="evidence" value="ECO:0007669"/>
    <property type="project" value="InterPro"/>
</dbReference>
<dbReference type="SUPFAM" id="SSF103473">
    <property type="entry name" value="MFS general substrate transporter"/>
    <property type="match status" value="1"/>
</dbReference>
<keyword evidence="9" id="KW-1185">Reference proteome</keyword>
<feature type="transmembrane region" description="Helical" evidence="7">
    <location>
        <begin position="381"/>
        <end position="405"/>
    </location>
</feature>
<evidence type="ECO:0000256" key="1">
    <source>
        <dbReference type="ARBA" id="ARBA00004651"/>
    </source>
</evidence>
<dbReference type="OrthoDB" id="3177957at2"/>
<evidence type="ECO:0000256" key="5">
    <source>
        <dbReference type="ARBA" id="ARBA00022989"/>
    </source>
</evidence>
<keyword evidence="2" id="KW-0813">Transport</keyword>
<dbReference type="EMBL" id="FNVU01000033">
    <property type="protein sequence ID" value="SEG95293.1"/>
    <property type="molecule type" value="Genomic_DNA"/>
</dbReference>
<dbReference type="GO" id="GO:0005576">
    <property type="term" value="C:extracellular region"/>
    <property type="evidence" value="ECO:0007669"/>
    <property type="project" value="InterPro"/>
</dbReference>
<dbReference type="InterPro" id="IPR036259">
    <property type="entry name" value="MFS_trans_sf"/>
</dbReference>
<feature type="transmembrane region" description="Helical" evidence="7">
    <location>
        <begin position="96"/>
        <end position="119"/>
    </location>
</feature>
<dbReference type="InterPro" id="IPR011701">
    <property type="entry name" value="MFS"/>
</dbReference>
<sequence>MASHCVRAAATADATAPGRDRPDTPVGAGTLALASSLVVLFLASANAPSPLYQRYEAAWHASALIGTAAFATYAATVIVGLLWLDRLPERFGRRAVLLACVGGQVIALALFAVAGSFLAIIVGRAVQGLASGAAFGTLSALMIESDEERGPIAGAASPGTGSGIGALLSGLLIQFAPGPTHTVYLVLASVLLAQGVLVLRLLPDTGRRPGPVLSLRPRIAVPPHARAAFLGSAPVVFAVWGLSGFYAALSPALFRTLAPGAAGWQSALPLFTLLGTATVTTVALRRVGGRAVTVAGLFLTLAGLGVTLAALAAGSVGLYLTASSIAGMGYGSGFQGPVRMVTAGASDRDRPALMAAVFVVAYLGLGAAAIVPGALTSEGIALTRVAAGLALVLAILSAAALVAVLRVTRKVGSDAD</sequence>
<gene>
    <name evidence="8" type="ORF">SAMN05216223_13312</name>
</gene>
<protein>
    <submittedName>
        <fullName evidence="8">Predicted arabinose efflux permease, MFS family</fullName>
    </submittedName>
</protein>
<evidence type="ECO:0000256" key="3">
    <source>
        <dbReference type="ARBA" id="ARBA00022475"/>
    </source>
</evidence>
<evidence type="ECO:0000256" key="7">
    <source>
        <dbReference type="SAM" id="Phobius"/>
    </source>
</evidence>
<feature type="transmembrane region" description="Helical" evidence="7">
    <location>
        <begin position="57"/>
        <end position="84"/>
    </location>
</feature>
<feature type="transmembrane region" description="Helical" evidence="7">
    <location>
        <begin position="182"/>
        <end position="203"/>
    </location>
</feature>
<feature type="transmembrane region" description="Helical" evidence="7">
    <location>
        <begin position="318"/>
        <end position="341"/>
    </location>
</feature>
<name>A0A1H6EDE8_9ACTN</name>
<comment type="subcellular location">
    <subcellularLocation>
        <location evidence="1">Cell membrane</location>
        <topology evidence="1">Multi-pass membrane protein</topology>
    </subcellularLocation>
</comment>
<evidence type="ECO:0000313" key="8">
    <source>
        <dbReference type="EMBL" id="SEG95293.1"/>
    </source>
</evidence>
<reference evidence="8 9" key="1">
    <citation type="submission" date="2016-10" db="EMBL/GenBank/DDBJ databases">
        <authorList>
            <person name="de Groot N.N."/>
        </authorList>
    </citation>
    <scope>NUCLEOTIDE SEQUENCE [LARGE SCALE GENOMIC DNA]</scope>
    <source>
        <strain evidence="8 9">CGMCC 4.2023</strain>
    </source>
</reference>
<feature type="transmembrane region" description="Helical" evidence="7">
    <location>
        <begin position="26"/>
        <end position="45"/>
    </location>
</feature>
<keyword evidence="6 7" id="KW-0472">Membrane</keyword>
<feature type="transmembrane region" description="Helical" evidence="7">
    <location>
        <begin position="291"/>
        <end position="312"/>
    </location>
</feature>
<keyword evidence="3" id="KW-1003">Cell membrane</keyword>
<proteinExistence type="predicted"/>
<dbReference type="GO" id="GO:0005886">
    <property type="term" value="C:plasma membrane"/>
    <property type="evidence" value="ECO:0007669"/>
    <property type="project" value="UniProtKB-SubCell"/>
</dbReference>
<dbReference type="InterPro" id="IPR050171">
    <property type="entry name" value="MFS_Transporters"/>
</dbReference>
<dbReference type="Pfam" id="PF07690">
    <property type="entry name" value="MFS_1"/>
    <property type="match status" value="1"/>
</dbReference>
<dbReference type="PANTHER" id="PTHR23517:SF13">
    <property type="entry name" value="MAJOR FACILITATOR SUPERFAMILY MFS_1"/>
    <property type="match status" value="1"/>
</dbReference>
<dbReference type="AlphaFoldDB" id="A0A1H6EDE8"/>
<dbReference type="PRINTS" id="PR01656">
    <property type="entry name" value="VACCYTOTOXIN"/>
</dbReference>
<accession>A0A1H6EDE8</accession>
<keyword evidence="4 7" id="KW-0812">Transmembrane</keyword>
<organism evidence="8 9">
    <name type="scientific">Actinacidiphila yanglinensis</name>
    <dbReference type="NCBI Taxonomy" id="310779"/>
    <lineage>
        <taxon>Bacteria</taxon>
        <taxon>Bacillati</taxon>
        <taxon>Actinomycetota</taxon>
        <taxon>Actinomycetes</taxon>
        <taxon>Kitasatosporales</taxon>
        <taxon>Streptomycetaceae</taxon>
        <taxon>Actinacidiphila</taxon>
    </lineage>
</organism>